<evidence type="ECO:0000313" key="1">
    <source>
        <dbReference type="EMBL" id="MCY0967104.1"/>
    </source>
</evidence>
<organism evidence="1 2">
    <name type="scientific">Parathalassolituus penaei</name>
    <dbReference type="NCBI Taxonomy" id="2997323"/>
    <lineage>
        <taxon>Bacteria</taxon>
        <taxon>Pseudomonadati</taxon>
        <taxon>Pseudomonadota</taxon>
        <taxon>Gammaproteobacteria</taxon>
        <taxon>Oceanospirillales</taxon>
        <taxon>Oceanospirillaceae</taxon>
        <taxon>Parathalassolituus</taxon>
    </lineage>
</organism>
<gene>
    <name evidence="1" type="ORF">OUO13_18140</name>
</gene>
<evidence type="ECO:0000313" key="2">
    <source>
        <dbReference type="Proteomes" id="UP001150830"/>
    </source>
</evidence>
<protein>
    <submittedName>
        <fullName evidence="1">Uncharacterized protein</fullName>
    </submittedName>
</protein>
<reference evidence="1" key="1">
    <citation type="submission" date="2022-11" db="EMBL/GenBank/DDBJ databases">
        <title>Parathalassolutuus dongxingensis gen. nov., sp. nov., a novel member of family Oceanospirillaceae isolated from a coastal shrimp pond in Guangxi, China.</title>
        <authorList>
            <person name="Chen H."/>
        </authorList>
    </citation>
    <scope>NUCLEOTIDE SEQUENCE</scope>
    <source>
        <strain evidence="1">G-43</strain>
    </source>
</reference>
<dbReference type="EMBL" id="JAPNOA010000058">
    <property type="protein sequence ID" value="MCY0967104.1"/>
    <property type="molecule type" value="Genomic_DNA"/>
</dbReference>
<dbReference type="Proteomes" id="UP001150830">
    <property type="component" value="Unassembled WGS sequence"/>
</dbReference>
<dbReference type="RefSeq" id="WP_283175309.1">
    <property type="nucleotide sequence ID" value="NZ_JAPNOA010000058.1"/>
</dbReference>
<keyword evidence="2" id="KW-1185">Reference proteome</keyword>
<dbReference type="AlphaFoldDB" id="A0A9X3IUM6"/>
<accession>A0A9X3IUM6</accession>
<proteinExistence type="predicted"/>
<sequence>MMQENPMTTAVARRIDIELDGSPLEQDYQLLLKAIKAPHQYRHHHWPDSQMLLELDGRALLPDGCELYRRVRDNLVLLLNTPMDGDVETDDCMHMVLESLAKDLELAVRHLEATH</sequence>
<name>A0A9X3IUM6_9GAMM</name>
<comment type="caution">
    <text evidence="1">The sequence shown here is derived from an EMBL/GenBank/DDBJ whole genome shotgun (WGS) entry which is preliminary data.</text>
</comment>